<accession>A0A516V8N1</accession>
<protein>
    <recommendedName>
        <fullName evidence="4">Transmembrane protein</fullName>
    </recommendedName>
</protein>
<evidence type="ECO:0008006" key="4">
    <source>
        <dbReference type="Google" id="ProtNLM"/>
    </source>
</evidence>
<gene>
    <name evidence="2" type="ORF">FNZ56_11030</name>
</gene>
<proteinExistence type="predicted"/>
<feature type="transmembrane region" description="Helical" evidence="1">
    <location>
        <begin position="65"/>
        <end position="89"/>
    </location>
</feature>
<evidence type="ECO:0000256" key="1">
    <source>
        <dbReference type="SAM" id="Phobius"/>
    </source>
</evidence>
<dbReference type="EMBL" id="CP041742">
    <property type="protein sequence ID" value="QDQ74844.1"/>
    <property type="molecule type" value="Genomic_DNA"/>
</dbReference>
<keyword evidence="1" id="KW-0472">Membrane</keyword>
<feature type="transmembrane region" description="Helical" evidence="1">
    <location>
        <begin position="6"/>
        <end position="23"/>
    </location>
</feature>
<dbReference type="AlphaFoldDB" id="A0A516V8N1"/>
<dbReference type="OrthoDB" id="6054159at2"/>
<keyword evidence="3" id="KW-1185">Reference proteome</keyword>
<evidence type="ECO:0000313" key="2">
    <source>
        <dbReference type="EMBL" id="QDQ74844.1"/>
    </source>
</evidence>
<keyword evidence="1" id="KW-1133">Transmembrane helix</keyword>
<name>A0A516V8N1_9GAMM</name>
<organism evidence="2 3">
    <name type="scientific">Pseudoluteimonas lycopersici</name>
    <dbReference type="NCBI Taxonomy" id="1324796"/>
    <lineage>
        <taxon>Bacteria</taxon>
        <taxon>Pseudomonadati</taxon>
        <taxon>Pseudomonadota</taxon>
        <taxon>Gammaproteobacteria</taxon>
        <taxon>Lysobacterales</taxon>
        <taxon>Lysobacteraceae</taxon>
        <taxon>Pseudoluteimonas</taxon>
    </lineage>
</organism>
<feature type="transmembrane region" description="Helical" evidence="1">
    <location>
        <begin position="35"/>
        <end position="53"/>
    </location>
</feature>
<keyword evidence="1" id="KW-0812">Transmembrane</keyword>
<sequence>MPTLALVLFAPWFLILSVLYWLYPRQPRNARRRGFDALAILLAFAGCLLSLHWSFGLADRSYGHLWPQILATSVGYGVFLAVLTAAFFIRRRLFARS</sequence>
<evidence type="ECO:0000313" key="3">
    <source>
        <dbReference type="Proteomes" id="UP000315891"/>
    </source>
</evidence>
<reference evidence="2 3" key="1">
    <citation type="submission" date="2019-07" db="EMBL/GenBank/DDBJ databases">
        <title>Lysobacter weifangensis sp. nov., isolated from bensulfuron-methyl contaminated farmland soil.</title>
        <authorList>
            <person name="Zhao H."/>
        </authorList>
    </citation>
    <scope>NUCLEOTIDE SEQUENCE [LARGE SCALE GENOMIC DNA]</scope>
    <source>
        <strain evidence="2 3">CC-Bw-6</strain>
    </source>
</reference>
<dbReference type="Proteomes" id="UP000315891">
    <property type="component" value="Chromosome"/>
</dbReference>